<dbReference type="InterPro" id="IPR013332">
    <property type="entry name" value="KPR_N"/>
</dbReference>
<feature type="domain" description="Ketopantoate reductase N-terminal" evidence="1">
    <location>
        <begin position="7"/>
        <end position="88"/>
    </location>
</feature>
<evidence type="ECO:0000259" key="1">
    <source>
        <dbReference type="Pfam" id="PF02558"/>
    </source>
</evidence>
<dbReference type="EMBL" id="LAZR01066738">
    <property type="protein sequence ID" value="KKK52985.1"/>
    <property type="molecule type" value="Genomic_DNA"/>
</dbReference>
<feature type="non-terminal residue" evidence="2">
    <location>
        <position position="194"/>
    </location>
</feature>
<sequence>MAKKLKIQVIGSGAIGSLLGGLLAAKNHQVAFISNEQVLKTPEYLSLRIILPGNFLNIKIFLRRPGEEADLLIVALKRFHLKNLTKKFFADFKLAPGGKILFINSDLSRIRSLVPDGVKRGVALTLLNAVQFEAGEVELCSKRSLLLIERDKELKKVMNELRSYGLEIKESDDIESSANSFFILQLLNLPVAMC</sequence>
<protein>
    <recommendedName>
        <fullName evidence="1">Ketopantoate reductase N-terminal domain-containing protein</fullName>
    </recommendedName>
</protein>
<comment type="caution">
    <text evidence="2">The sequence shown here is derived from an EMBL/GenBank/DDBJ whole genome shotgun (WGS) entry which is preliminary data.</text>
</comment>
<gene>
    <name evidence="2" type="ORF">LCGC14_3099330</name>
</gene>
<evidence type="ECO:0000313" key="2">
    <source>
        <dbReference type="EMBL" id="KKK52985.1"/>
    </source>
</evidence>
<accession>A0A0F8WX26</accession>
<dbReference type="SUPFAM" id="SSF51735">
    <property type="entry name" value="NAD(P)-binding Rossmann-fold domains"/>
    <property type="match status" value="1"/>
</dbReference>
<dbReference type="AlphaFoldDB" id="A0A0F8WX26"/>
<dbReference type="Pfam" id="PF02558">
    <property type="entry name" value="ApbA"/>
    <property type="match status" value="1"/>
</dbReference>
<dbReference type="Gene3D" id="3.40.50.720">
    <property type="entry name" value="NAD(P)-binding Rossmann-like Domain"/>
    <property type="match status" value="1"/>
</dbReference>
<reference evidence="2" key="1">
    <citation type="journal article" date="2015" name="Nature">
        <title>Complex archaea that bridge the gap between prokaryotes and eukaryotes.</title>
        <authorList>
            <person name="Spang A."/>
            <person name="Saw J.H."/>
            <person name="Jorgensen S.L."/>
            <person name="Zaremba-Niedzwiedzka K."/>
            <person name="Martijn J."/>
            <person name="Lind A.E."/>
            <person name="van Eijk R."/>
            <person name="Schleper C."/>
            <person name="Guy L."/>
            <person name="Ettema T.J."/>
        </authorList>
    </citation>
    <scope>NUCLEOTIDE SEQUENCE</scope>
</reference>
<dbReference type="InterPro" id="IPR036291">
    <property type="entry name" value="NAD(P)-bd_dom_sf"/>
</dbReference>
<name>A0A0F8WX26_9ZZZZ</name>
<organism evidence="2">
    <name type="scientific">marine sediment metagenome</name>
    <dbReference type="NCBI Taxonomy" id="412755"/>
    <lineage>
        <taxon>unclassified sequences</taxon>
        <taxon>metagenomes</taxon>
        <taxon>ecological metagenomes</taxon>
    </lineage>
</organism>
<proteinExistence type="predicted"/>